<evidence type="ECO:0000313" key="2">
    <source>
        <dbReference type="Proteomes" id="UP000063234"/>
    </source>
</evidence>
<gene>
    <name evidence="1" type="ORF">TST_0797</name>
</gene>
<protein>
    <recommendedName>
        <fullName evidence="3">Gamma carbonic anhydrase family protein</fullName>
    </recommendedName>
</protein>
<dbReference type="SMR" id="A0A0S3QTD8"/>
<keyword evidence="2" id="KW-1185">Reference proteome</keyword>
<dbReference type="InterPro" id="IPR001451">
    <property type="entry name" value="Hexapep"/>
</dbReference>
<dbReference type="EMBL" id="AP013035">
    <property type="protein sequence ID" value="BAT71597.1"/>
    <property type="molecule type" value="Genomic_DNA"/>
</dbReference>
<dbReference type="InterPro" id="IPR047324">
    <property type="entry name" value="LbH_gamma_CA-like"/>
</dbReference>
<dbReference type="RefSeq" id="WP_068550769.1">
    <property type="nucleotide sequence ID" value="NZ_AP013035.1"/>
</dbReference>
<dbReference type="KEGG" id="ttk:TST_0797"/>
<dbReference type="AlphaFoldDB" id="A0A0S3QTD8"/>
<dbReference type="Gene3D" id="2.160.10.10">
    <property type="entry name" value="Hexapeptide repeat proteins"/>
    <property type="match status" value="1"/>
</dbReference>
<evidence type="ECO:0000313" key="1">
    <source>
        <dbReference type="EMBL" id="BAT71597.1"/>
    </source>
</evidence>
<dbReference type="SUPFAM" id="SSF51161">
    <property type="entry name" value="Trimeric LpxA-like enzymes"/>
    <property type="match status" value="1"/>
</dbReference>
<dbReference type="InterPro" id="IPR050484">
    <property type="entry name" value="Transf_Hexapept/Carb_Anhydrase"/>
</dbReference>
<dbReference type="PANTHER" id="PTHR13061">
    <property type="entry name" value="DYNACTIN SUBUNIT P25"/>
    <property type="match status" value="1"/>
</dbReference>
<sequence>MGKMIAYKGVVPKIGKDVFLAEGSFVIGDVEIGDNSSIWFNTVVRGDVNYIRIGNSTNIQDLTMVHVTTAKYPTIIGDNVTIGHRAMVHGCVIGNNCLIGMGAIILDGVKIGNNCLVAAGSLVTQGKEFPDGVLIMGSPAKVVRELTEEEIKGFQRLADHYSALAKSYLKD</sequence>
<dbReference type="STRING" id="1298851.TST_0797"/>
<name>A0A0S3QTD8_THET7</name>
<dbReference type="Proteomes" id="UP000063234">
    <property type="component" value="Chromosome"/>
</dbReference>
<dbReference type="Pfam" id="PF00132">
    <property type="entry name" value="Hexapep"/>
    <property type="match status" value="2"/>
</dbReference>
<accession>A0A0S3QTD8</accession>
<evidence type="ECO:0008006" key="3">
    <source>
        <dbReference type="Google" id="ProtNLM"/>
    </source>
</evidence>
<dbReference type="InterPro" id="IPR011004">
    <property type="entry name" value="Trimer_LpxA-like_sf"/>
</dbReference>
<dbReference type="CDD" id="cd04645">
    <property type="entry name" value="LbH_gamma_CA_like"/>
    <property type="match status" value="1"/>
</dbReference>
<organism evidence="1 2">
    <name type="scientific">Thermosulfidibacter takaii (strain DSM 17441 / JCM 13301 / NBRC 103674 / ABI70S6)</name>
    <dbReference type="NCBI Taxonomy" id="1298851"/>
    <lineage>
        <taxon>Bacteria</taxon>
        <taxon>Pseudomonadati</taxon>
        <taxon>Thermosulfidibacterota</taxon>
        <taxon>Thermosulfidibacteria</taxon>
        <taxon>Thermosulfidibacterales</taxon>
        <taxon>Thermosulfidibacteraceae</taxon>
    </lineage>
</organism>
<proteinExistence type="predicted"/>
<dbReference type="PANTHER" id="PTHR13061:SF29">
    <property type="entry name" value="GAMMA CARBONIC ANHYDRASE-LIKE 1, MITOCHONDRIAL-RELATED"/>
    <property type="match status" value="1"/>
</dbReference>
<reference evidence="2" key="1">
    <citation type="journal article" date="2018" name="Science">
        <title>A primordial and reversible TCA cycle in a facultatively chemolithoautotrophic thermophile.</title>
        <authorList>
            <person name="Nunoura T."/>
            <person name="Chikaraishi Y."/>
            <person name="Izaki R."/>
            <person name="Suwa T."/>
            <person name="Sato T."/>
            <person name="Harada T."/>
            <person name="Mori K."/>
            <person name="Kato Y."/>
            <person name="Miyazaki M."/>
            <person name="Shimamura S."/>
            <person name="Yanagawa K."/>
            <person name="Shuto A."/>
            <person name="Ohkouchi N."/>
            <person name="Fujita N."/>
            <person name="Takaki Y."/>
            <person name="Atomi H."/>
            <person name="Takai K."/>
        </authorList>
    </citation>
    <scope>NUCLEOTIDE SEQUENCE [LARGE SCALE GENOMIC DNA]</scope>
    <source>
        <strain evidence="2">DSM 17441 / JCM 13301 / NBRC 103674 / ABI70S6</strain>
    </source>
</reference>